<gene>
    <name evidence="8" type="ORF">JOE68_003951</name>
</gene>
<keyword evidence="3 6" id="KW-1133">Transmembrane helix</keyword>
<dbReference type="RefSeq" id="WP_307819759.1">
    <property type="nucleotide sequence ID" value="NZ_JAFBCL010000001.1"/>
</dbReference>
<comment type="subcellular location">
    <subcellularLocation>
        <location evidence="1">Membrane</location>
    </subcellularLocation>
</comment>
<evidence type="ECO:0000313" key="9">
    <source>
        <dbReference type="Proteomes" id="UP001195724"/>
    </source>
</evidence>
<evidence type="ECO:0000256" key="4">
    <source>
        <dbReference type="ARBA" id="ARBA00023136"/>
    </source>
</evidence>
<evidence type="ECO:0000256" key="5">
    <source>
        <dbReference type="SAM" id="MobiDB-lite"/>
    </source>
</evidence>
<dbReference type="Pfam" id="PF00924">
    <property type="entry name" value="MS_channel_2nd"/>
    <property type="match status" value="1"/>
</dbReference>
<dbReference type="SUPFAM" id="SSF50182">
    <property type="entry name" value="Sm-like ribonucleoproteins"/>
    <property type="match status" value="1"/>
</dbReference>
<dbReference type="InterPro" id="IPR006685">
    <property type="entry name" value="MscS_channel_2nd"/>
</dbReference>
<sequence length="446" mass="47691">MLVAASTFAASVLVALVAVALVHRVIRRIGRRSHLFAGLARHAHRPALAVAVLVAVQFSLGVVAQGQWRPIALHAVGIALILAGAWLLAALLVVAEDATLSRIRVDVSDNRHARRVHTQITLVRRVTVVVVGVLAVAAVLMTFPSARAAGTSLLASAGVIGAIAALAAQSLLGNVFAGIQIAFSDAVRLDDVVVVEEQWGRIEDITLTYVVIHLWDDRRLILPTAYFLKTPFENWTRTQSALLGTVELDLDWTVPVEDLRQELRHALEASDLWDGRVCVAQVTGAVNGFVRVRALVSASDAGRLWDLRCLAREHLVSWLRARHPGALPQVRVRDLPRAASAAERPASGSDNRVFGESADGEERVQAFSGPDQRANGAERANSTEPSNSTARTNSAEPANSTEPTNSTARTNSAEPANSTEPTNSTARTNSAEPANSTEPTNGAERT</sequence>
<feature type="transmembrane region" description="Helical" evidence="6">
    <location>
        <begin position="6"/>
        <end position="26"/>
    </location>
</feature>
<dbReference type="Proteomes" id="UP001195724">
    <property type="component" value="Unassembled WGS sequence"/>
</dbReference>
<feature type="compositionally biased region" description="Polar residues" evidence="5">
    <location>
        <begin position="380"/>
        <end position="440"/>
    </location>
</feature>
<feature type="transmembrane region" description="Helical" evidence="6">
    <location>
        <begin position="122"/>
        <end position="143"/>
    </location>
</feature>
<evidence type="ECO:0000256" key="6">
    <source>
        <dbReference type="SAM" id="Phobius"/>
    </source>
</evidence>
<dbReference type="Gene3D" id="1.10.287.1260">
    <property type="match status" value="1"/>
</dbReference>
<name>A0ABS2SDG0_9PSEU</name>
<keyword evidence="4 6" id="KW-0472">Membrane</keyword>
<evidence type="ECO:0000256" key="1">
    <source>
        <dbReference type="ARBA" id="ARBA00004370"/>
    </source>
</evidence>
<comment type="caution">
    <text evidence="8">The sequence shown here is derived from an EMBL/GenBank/DDBJ whole genome shotgun (WGS) entry which is preliminary data.</text>
</comment>
<feature type="region of interest" description="Disordered" evidence="5">
    <location>
        <begin position="338"/>
        <end position="446"/>
    </location>
</feature>
<protein>
    <submittedName>
        <fullName evidence="8">Small-conductance mechanosensitive channel</fullName>
    </submittedName>
</protein>
<dbReference type="Gene3D" id="2.30.30.60">
    <property type="match status" value="1"/>
</dbReference>
<dbReference type="InterPro" id="IPR010920">
    <property type="entry name" value="LSM_dom_sf"/>
</dbReference>
<dbReference type="PANTHER" id="PTHR30566">
    <property type="entry name" value="YNAI-RELATED MECHANOSENSITIVE ION CHANNEL"/>
    <property type="match status" value="1"/>
</dbReference>
<dbReference type="EMBL" id="JAFBCL010000001">
    <property type="protein sequence ID" value="MBM7813086.1"/>
    <property type="molecule type" value="Genomic_DNA"/>
</dbReference>
<evidence type="ECO:0000313" key="8">
    <source>
        <dbReference type="EMBL" id="MBM7813086.1"/>
    </source>
</evidence>
<accession>A0ABS2SDG0</accession>
<feature type="transmembrane region" description="Helical" evidence="6">
    <location>
        <begin position="71"/>
        <end position="94"/>
    </location>
</feature>
<evidence type="ECO:0000259" key="7">
    <source>
        <dbReference type="Pfam" id="PF00924"/>
    </source>
</evidence>
<keyword evidence="9" id="KW-1185">Reference proteome</keyword>
<feature type="transmembrane region" description="Helical" evidence="6">
    <location>
        <begin position="47"/>
        <end position="65"/>
    </location>
</feature>
<evidence type="ECO:0000256" key="2">
    <source>
        <dbReference type="ARBA" id="ARBA00022692"/>
    </source>
</evidence>
<evidence type="ECO:0000256" key="3">
    <source>
        <dbReference type="ARBA" id="ARBA00022989"/>
    </source>
</evidence>
<organism evidence="8 9">
    <name type="scientific">Saccharothrix algeriensis</name>
    <dbReference type="NCBI Taxonomy" id="173560"/>
    <lineage>
        <taxon>Bacteria</taxon>
        <taxon>Bacillati</taxon>
        <taxon>Actinomycetota</taxon>
        <taxon>Actinomycetes</taxon>
        <taxon>Pseudonocardiales</taxon>
        <taxon>Pseudonocardiaceae</taxon>
        <taxon>Saccharothrix</taxon>
    </lineage>
</organism>
<dbReference type="PANTHER" id="PTHR30566:SF25">
    <property type="entry name" value="INNER MEMBRANE PROTEIN"/>
    <property type="match status" value="1"/>
</dbReference>
<dbReference type="InterPro" id="IPR023408">
    <property type="entry name" value="MscS_beta-dom_sf"/>
</dbReference>
<feature type="domain" description="Mechanosensitive ion channel MscS" evidence="7">
    <location>
        <begin position="171"/>
        <end position="237"/>
    </location>
</feature>
<feature type="transmembrane region" description="Helical" evidence="6">
    <location>
        <begin position="149"/>
        <end position="168"/>
    </location>
</feature>
<proteinExistence type="predicted"/>
<feature type="compositionally biased region" description="Low complexity" evidence="5">
    <location>
        <begin position="338"/>
        <end position="347"/>
    </location>
</feature>
<keyword evidence="2 6" id="KW-0812">Transmembrane</keyword>
<reference evidence="8 9" key="1">
    <citation type="submission" date="2021-01" db="EMBL/GenBank/DDBJ databases">
        <title>Sequencing the genomes of 1000 actinobacteria strains.</title>
        <authorList>
            <person name="Klenk H.-P."/>
        </authorList>
    </citation>
    <scope>NUCLEOTIDE SEQUENCE [LARGE SCALE GENOMIC DNA]</scope>
    <source>
        <strain evidence="8 9">DSM 44581</strain>
    </source>
</reference>